<evidence type="ECO:0000313" key="16">
    <source>
        <dbReference type="Proteomes" id="UP000067738"/>
    </source>
</evidence>
<dbReference type="PANTHER" id="PTHR43616:SF5">
    <property type="entry name" value="GLYCEROL DEHYDROGENASE 1"/>
    <property type="match status" value="1"/>
</dbReference>
<evidence type="ECO:0000256" key="6">
    <source>
        <dbReference type="ARBA" id="ARBA00023002"/>
    </source>
</evidence>
<comment type="catalytic activity">
    <reaction evidence="11">
        <text>sn-glycerol 1-phosphate + NADP(+) = dihydroxyacetone phosphate + NADPH + H(+)</text>
        <dbReference type="Rhea" id="RHEA:21416"/>
        <dbReference type="ChEBI" id="CHEBI:15378"/>
        <dbReference type="ChEBI" id="CHEBI:57642"/>
        <dbReference type="ChEBI" id="CHEBI:57685"/>
        <dbReference type="ChEBI" id="CHEBI:57783"/>
        <dbReference type="ChEBI" id="CHEBI:58349"/>
        <dbReference type="EC" id="1.1.1.261"/>
    </reaction>
</comment>
<feature type="binding site" evidence="11 14">
    <location>
        <position position="125"/>
    </location>
    <ligand>
        <name>NAD(+)</name>
        <dbReference type="ChEBI" id="CHEBI:57540"/>
    </ligand>
</feature>
<keyword evidence="6 11" id="KW-0560">Oxidoreductase</keyword>
<dbReference type="PATRIC" id="fig|230361.4.peg.798"/>
<feature type="binding site" evidence="12">
    <location>
        <position position="264"/>
    </location>
    <ligand>
        <name>glycerol</name>
        <dbReference type="ChEBI" id="CHEBI:17754"/>
    </ligand>
</feature>
<evidence type="ECO:0000256" key="11">
    <source>
        <dbReference type="HAMAP-Rule" id="MF_00497"/>
    </source>
</evidence>
<evidence type="ECO:0000256" key="9">
    <source>
        <dbReference type="ARBA" id="ARBA00023209"/>
    </source>
</evidence>
<dbReference type="GO" id="GO:0006650">
    <property type="term" value="P:glycerophospholipid metabolic process"/>
    <property type="evidence" value="ECO:0007669"/>
    <property type="project" value="UniProtKB-UniRule"/>
</dbReference>
<dbReference type="UniPathway" id="UPA00940"/>
<feature type="binding site" evidence="14">
    <location>
        <position position="127"/>
    </location>
    <ligand>
        <name>NAD(+)</name>
        <dbReference type="ChEBI" id="CHEBI:57540"/>
    </ligand>
</feature>
<evidence type="ECO:0000256" key="13">
    <source>
        <dbReference type="PIRSR" id="PIRSR000112-2"/>
    </source>
</evidence>
<feature type="binding site" evidence="11">
    <location>
        <position position="121"/>
    </location>
    <ligand>
        <name>substrate</name>
    </ligand>
</feature>
<dbReference type="GO" id="GO:0046872">
    <property type="term" value="F:metal ion binding"/>
    <property type="evidence" value="ECO:0007669"/>
    <property type="project" value="UniProtKB-KW"/>
</dbReference>
<feature type="binding site" evidence="11 14">
    <location>
        <begin position="116"/>
        <end position="119"/>
    </location>
    <ligand>
        <name>NAD(+)</name>
        <dbReference type="ChEBI" id="CHEBI:57540"/>
    </ligand>
</feature>
<comment type="catalytic activity">
    <reaction evidence="11">
        <text>sn-glycerol 1-phosphate + NAD(+) = dihydroxyacetone phosphate + NADH + H(+)</text>
        <dbReference type="Rhea" id="RHEA:21412"/>
        <dbReference type="ChEBI" id="CHEBI:15378"/>
        <dbReference type="ChEBI" id="CHEBI:57540"/>
        <dbReference type="ChEBI" id="CHEBI:57642"/>
        <dbReference type="ChEBI" id="CHEBI:57685"/>
        <dbReference type="ChEBI" id="CHEBI:57945"/>
        <dbReference type="EC" id="1.1.1.261"/>
    </reaction>
</comment>
<feature type="binding site" evidence="11 14">
    <location>
        <begin position="94"/>
        <end position="98"/>
    </location>
    <ligand>
        <name>NAD(+)</name>
        <dbReference type="ChEBI" id="CHEBI:57540"/>
    </ligand>
</feature>
<dbReference type="PIRSF" id="PIRSF000112">
    <property type="entry name" value="Glycerol_dehydrogenase"/>
    <property type="match status" value="1"/>
</dbReference>
<accession>A0A0U2SHX0</accession>
<feature type="binding site" evidence="11">
    <location>
        <position position="248"/>
    </location>
    <ligand>
        <name>Zn(2+)</name>
        <dbReference type="ChEBI" id="CHEBI:29105"/>
        <note>catalytic</note>
    </ligand>
</feature>
<organism evidence="15 16">
    <name type="scientific">Methanobrevibacter millerae</name>
    <dbReference type="NCBI Taxonomy" id="230361"/>
    <lineage>
        <taxon>Archaea</taxon>
        <taxon>Methanobacteriati</taxon>
        <taxon>Methanobacteriota</taxon>
        <taxon>Methanomada group</taxon>
        <taxon>Methanobacteria</taxon>
        <taxon>Methanobacteriales</taxon>
        <taxon>Methanobacteriaceae</taxon>
        <taxon>Methanobrevibacter</taxon>
    </lineage>
</organism>
<keyword evidence="4 11" id="KW-0862">Zinc</keyword>
<reference evidence="15 16" key="1">
    <citation type="submission" date="2015-04" db="EMBL/GenBank/DDBJ databases">
        <title>The complete genome sequence of the rumen methanogen Methanobrevibacter millerae SM9.</title>
        <authorList>
            <person name="Leahy S.C."/>
            <person name="Kelly W.J."/>
            <person name="Pacheco D.M."/>
            <person name="Li D."/>
            <person name="Altermann E."/>
            <person name="Attwood G.T."/>
        </authorList>
    </citation>
    <scope>NUCLEOTIDE SEQUENCE [LARGE SCALE GENOMIC DNA]</scope>
    <source>
        <strain evidence="15 16">SM9</strain>
    </source>
</reference>
<evidence type="ECO:0000256" key="1">
    <source>
        <dbReference type="ARBA" id="ARBA00022490"/>
    </source>
</evidence>
<dbReference type="EMBL" id="CP011266">
    <property type="protein sequence ID" value="ALT68565.1"/>
    <property type="molecule type" value="Genomic_DNA"/>
</dbReference>
<dbReference type="GO" id="GO:0005737">
    <property type="term" value="C:cytoplasm"/>
    <property type="evidence" value="ECO:0007669"/>
    <property type="project" value="UniProtKB-SubCell"/>
</dbReference>
<evidence type="ECO:0000256" key="8">
    <source>
        <dbReference type="ARBA" id="ARBA00023098"/>
    </source>
</evidence>
<keyword evidence="1 11" id="KW-0963">Cytoplasm</keyword>
<dbReference type="GO" id="GO:0106357">
    <property type="term" value="F:glycerol-1-phosphate dehydrogenase (NAD+) activity"/>
    <property type="evidence" value="ECO:0007669"/>
    <property type="project" value="RHEA"/>
</dbReference>
<comment type="similarity">
    <text evidence="11">Belongs to the glycerol-1-phosphate dehydrogenase family.</text>
</comment>
<dbReference type="SUPFAM" id="SSF56796">
    <property type="entry name" value="Dehydroquinate synthase-like"/>
    <property type="match status" value="1"/>
</dbReference>
<keyword evidence="10 11" id="KW-1208">Phospholipid metabolism</keyword>
<keyword evidence="7 11" id="KW-0520">NAD</keyword>
<keyword evidence="9 11" id="KW-0594">Phospholipid biosynthesis</keyword>
<dbReference type="GO" id="GO:0008654">
    <property type="term" value="P:phospholipid biosynthetic process"/>
    <property type="evidence" value="ECO:0007669"/>
    <property type="project" value="UniProtKB-KW"/>
</dbReference>
<feature type="binding site" evidence="12">
    <location>
        <position position="248"/>
    </location>
    <ligand>
        <name>glycerol</name>
        <dbReference type="ChEBI" id="CHEBI:17754"/>
    </ligand>
</feature>
<protein>
    <recommendedName>
        <fullName evidence="11">Glycerol-1-phosphate dehydrogenase [NAD(P)+]</fullName>
        <shortName evidence="11">G1P dehydrogenase</shortName>
        <shortName evidence="11">G1PDH</shortName>
        <ecNumber evidence="11">1.1.1.261</ecNumber>
    </recommendedName>
    <alternativeName>
        <fullName evidence="11">Enantiomeric glycerophosphate synthase</fullName>
    </alternativeName>
    <alternativeName>
        <fullName evidence="11">sn-glycerol-1-phosphate dehydrogenase</fullName>
    </alternativeName>
</protein>
<name>A0A0U2SHX0_9EURY</name>
<comment type="subcellular location">
    <subcellularLocation>
        <location evidence="11">Cytoplasm</location>
    </subcellularLocation>
</comment>
<dbReference type="HAMAP" id="MF_00497_A">
    <property type="entry name" value="G1P_dehydrogenase_A"/>
    <property type="match status" value="1"/>
</dbReference>
<proteinExistence type="inferred from homology"/>
<comment type="function">
    <text evidence="11">Catalyzes the NAD(P)H-dependent reduction of dihydroxyacetonephosphate (DHAP or glycerone phosphate) to glycerol 1-phosphate (G1P). The G1P thus generated is used as the glycerophosphate backbone of phospholipids in the cellular membranes of Archaea.</text>
</comment>
<dbReference type="RefSeq" id="WP_058738880.1">
    <property type="nucleotide sequence ID" value="NZ_CP011266.1"/>
</dbReference>
<dbReference type="InterPro" id="IPR016205">
    <property type="entry name" value="Glycerol_DH"/>
</dbReference>
<dbReference type="InterPro" id="IPR023002">
    <property type="entry name" value="G1P_dehydrogenase_arc"/>
</dbReference>
<dbReference type="PANTHER" id="PTHR43616">
    <property type="entry name" value="GLYCEROL DEHYDROGENASE"/>
    <property type="match status" value="1"/>
</dbReference>
<feature type="binding site" evidence="11">
    <location>
        <position position="252"/>
    </location>
    <ligand>
        <name>substrate</name>
    </ligand>
</feature>
<keyword evidence="5 11" id="KW-0521">NADP</keyword>
<keyword evidence="2 11" id="KW-0444">Lipid biosynthesis</keyword>
<dbReference type="Proteomes" id="UP000067738">
    <property type="component" value="Chromosome"/>
</dbReference>
<evidence type="ECO:0000256" key="4">
    <source>
        <dbReference type="ARBA" id="ARBA00022833"/>
    </source>
</evidence>
<evidence type="ECO:0000256" key="10">
    <source>
        <dbReference type="ARBA" id="ARBA00023264"/>
    </source>
</evidence>
<evidence type="ECO:0000256" key="12">
    <source>
        <dbReference type="PIRSR" id="PIRSR000112-1"/>
    </source>
</evidence>
<dbReference type="GO" id="GO:0106358">
    <property type="term" value="F:glycerol-1-phosphate dehydrogenase (NADP+) activity"/>
    <property type="evidence" value="ECO:0007669"/>
    <property type="project" value="RHEA"/>
</dbReference>
<sequence length="347" mass="37139">MSNRKIQMPREVYIDPGIINDTADICKSLHLDKKILIVTGSHTYDIGAVPVIESLEKADIDCDVIKVDKASFESISEVEELITPDTTVLGIGGGKVIDVAKLSSYNQGVYFVSMPTTASHDGIVSPLASIKNPNSSTSAKAHSPIAVIADTEIIAQSPFRLLSAGCADLISNFTAIKDWKLAHRLKNAPFSESAASLSIMSAHLITDNVSNIKPNLEASARIVMKSLFSGGMAISIAGTSRPASGSEHLFSHALDKILDKPALHGEQCGIGTILMMYLHDGDWRAIKNSLKAVQAPTTASEIGIAEEDIIEALMVAHKIRPERYTILGDNGISKEAAYELAYKTGVI</sequence>
<feature type="binding site" evidence="11">
    <location>
        <position position="264"/>
    </location>
    <ligand>
        <name>Zn(2+)</name>
        <dbReference type="ChEBI" id="CHEBI:29105"/>
        <note>catalytic</note>
    </ligand>
</feature>
<dbReference type="Gene3D" id="1.20.1090.10">
    <property type="entry name" value="Dehydroquinate synthase-like - alpha domain"/>
    <property type="match status" value="1"/>
</dbReference>
<feature type="binding site" evidence="12">
    <location>
        <position position="168"/>
    </location>
    <ligand>
        <name>glycerol</name>
        <dbReference type="ChEBI" id="CHEBI:17754"/>
    </ligand>
</feature>
<dbReference type="OrthoDB" id="8656at2157"/>
<keyword evidence="16" id="KW-1185">Reference proteome</keyword>
<keyword evidence="8 11" id="KW-0443">Lipid metabolism</keyword>
<comment type="subunit">
    <text evidence="11">Homooctamer.</text>
</comment>
<dbReference type="CDD" id="cd08173">
    <property type="entry name" value="Gro1PDH"/>
    <property type="match status" value="1"/>
</dbReference>
<evidence type="ECO:0000313" key="15">
    <source>
        <dbReference type="EMBL" id="ALT68565.1"/>
    </source>
</evidence>
<feature type="binding site" evidence="11">
    <location>
        <position position="168"/>
    </location>
    <ligand>
        <name>substrate</name>
    </ligand>
</feature>
<dbReference type="KEGG" id="mmil:sm9_0774"/>
<feature type="binding site" evidence="13">
    <location>
        <position position="121"/>
    </location>
    <ligand>
        <name>glycerol</name>
        <dbReference type="ChEBI" id="CHEBI:17754"/>
    </ligand>
</feature>
<comment type="pathway">
    <text evidence="11">Membrane lipid metabolism; glycerophospholipid metabolism.</text>
</comment>
<dbReference type="Gene3D" id="3.40.50.1970">
    <property type="match status" value="1"/>
</dbReference>
<dbReference type="AlphaFoldDB" id="A0A0U2SHX0"/>
<evidence type="ECO:0000256" key="5">
    <source>
        <dbReference type="ARBA" id="ARBA00022857"/>
    </source>
</evidence>
<comment type="cofactor">
    <cofactor evidence="11 12">
        <name>Zn(2+)</name>
        <dbReference type="ChEBI" id="CHEBI:29105"/>
    </cofactor>
    <text evidence="11 12">Binds 1 zinc ion per subunit.</text>
</comment>
<dbReference type="NCBIfam" id="NF002022">
    <property type="entry name" value="PRK00843.1"/>
    <property type="match status" value="1"/>
</dbReference>
<dbReference type="GeneID" id="26735747"/>
<feature type="binding site" evidence="11">
    <location>
        <position position="168"/>
    </location>
    <ligand>
        <name>Zn(2+)</name>
        <dbReference type="ChEBI" id="CHEBI:29105"/>
        <note>catalytic</note>
    </ligand>
</feature>
<evidence type="ECO:0000256" key="7">
    <source>
        <dbReference type="ARBA" id="ARBA00023027"/>
    </source>
</evidence>
<dbReference type="Pfam" id="PF13685">
    <property type="entry name" value="Fe-ADH_2"/>
    <property type="match status" value="1"/>
</dbReference>
<dbReference type="InterPro" id="IPR032837">
    <property type="entry name" value="G1PDH"/>
</dbReference>
<dbReference type="EC" id="1.1.1.261" evidence="11"/>
<evidence type="ECO:0000256" key="2">
    <source>
        <dbReference type="ARBA" id="ARBA00022516"/>
    </source>
</evidence>
<evidence type="ECO:0000256" key="3">
    <source>
        <dbReference type="ARBA" id="ARBA00022723"/>
    </source>
</evidence>
<evidence type="ECO:0000256" key="14">
    <source>
        <dbReference type="PIRSR" id="PIRSR000112-3"/>
    </source>
</evidence>
<gene>
    <name evidence="15" type="primary">aroB1</name>
    <name evidence="11" type="synonym">egsA</name>
    <name evidence="15" type="ORF">sm9_0774</name>
</gene>
<keyword evidence="3 11" id="KW-0479">Metal-binding</keyword>